<dbReference type="EMBL" id="FNJQ01000047">
    <property type="protein sequence ID" value="SDP74857.1"/>
    <property type="molecule type" value="Genomic_DNA"/>
</dbReference>
<protein>
    <recommendedName>
        <fullName evidence="4">Glycine zipper 2TM domain-containing protein</fullName>
    </recommendedName>
</protein>
<accession>A0A1H0V8Y2</accession>
<feature type="chain" id="PRO_5010208970" description="Glycine zipper 2TM domain-containing protein" evidence="1">
    <location>
        <begin position="30"/>
        <end position="81"/>
    </location>
</feature>
<gene>
    <name evidence="2" type="ORF">SAMN05216366_14713</name>
</gene>
<evidence type="ECO:0008006" key="4">
    <source>
        <dbReference type="Google" id="ProtNLM"/>
    </source>
</evidence>
<dbReference type="OrthoDB" id="1666849at2"/>
<reference evidence="2 3" key="1">
    <citation type="submission" date="2016-10" db="EMBL/GenBank/DDBJ databases">
        <authorList>
            <person name="de Groot N.N."/>
        </authorList>
    </citation>
    <scope>NUCLEOTIDE SEQUENCE [LARGE SCALE GENOMIC DNA]</scope>
    <source>
        <strain evidence="2 3">S137</strain>
    </source>
</reference>
<feature type="signal peptide" evidence="1">
    <location>
        <begin position="1"/>
        <end position="29"/>
    </location>
</feature>
<dbReference type="Proteomes" id="UP000182412">
    <property type="component" value="Unassembled WGS sequence"/>
</dbReference>
<keyword evidence="1" id="KW-0732">Signal</keyword>
<sequence>MFSKKNVKLTAIALAGFVSLGIGGVTVSAAEASPLHLGHDYEVQELAHKHHRYHPKKYSEGDRNTAAIAGAIVGAVIAKNT</sequence>
<evidence type="ECO:0000313" key="3">
    <source>
        <dbReference type="Proteomes" id="UP000182412"/>
    </source>
</evidence>
<dbReference type="RefSeq" id="WP_074573501.1">
    <property type="nucleotide sequence ID" value="NZ_FNJQ01000047.1"/>
</dbReference>
<dbReference type="AlphaFoldDB" id="A0A1H0V8Y2"/>
<evidence type="ECO:0000313" key="2">
    <source>
        <dbReference type="EMBL" id="SDP74857.1"/>
    </source>
</evidence>
<proteinExistence type="predicted"/>
<evidence type="ECO:0000256" key="1">
    <source>
        <dbReference type="SAM" id="SignalP"/>
    </source>
</evidence>
<organism evidence="2 3">
    <name type="scientific">Selenomonas ruminantium</name>
    <dbReference type="NCBI Taxonomy" id="971"/>
    <lineage>
        <taxon>Bacteria</taxon>
        <taxon>Bacillati</taxon>
        <taxon>Bacillota</taxon>
        <taxon>Negativicutes</taxon>
        <taxon>Selenomonadales</taxon>
        <taxon>Selenomonadaceae</taxon>
        <taxon>Selenomonas</taxon>
    </lineage>
</organism>
<name>A0A1H0V8Y2_SELRU</name>